<keyword evidence="1" id="KW-1185">Reference proteome</keyword>
<dbReference type="PANTHER" id="PTHR46328">
    <property type="entry name" value="FAR-RED IMPAIRED RESPONSIVE (FAR1) FAMILY PROTEIN-RELATED"/>
    <property type="match status" value="1"/>
</dbReference>
<gene>
    <name evidence="2" type="primary">LOC113739396</name>
</gene>
<dbReference type="PANTHER" id="PTHR46328:SF34">
    <property type="entry name" value="PROTEIN FAR1-RELATED SEQUENCE 5-LIKE"/>
    <property type="match status" value="1"/>
</dbReference>
<dbReference type="Proteomes" id="UP001652660">
    <property type="component" value="Chromosome 1c"/>
</dbReference>
<accession>A0A6P6X4M8</accession>
<dbReference type="GeneID" id="113739396"/>
<reference evidence="2" key="2">
    <citation type="submission" date="2025-08" db="UniProtKB">
        <authorList>
            <consortium name="RefSeq"/>
        </authorList>
    </citation>
    <scope>IDENTIFICATION</scope>
    <source>
        <tissue evidence="2">Leaves</tissue>
    </source>
</reference>
<name>A0A6P6X4M8_COFAR</name>
<reference evidence="1" key="1">
    <citation type="journal article" date="2025" name="Foods">
        <title>Unveiling the Microbial Signatures of Arabica Coffee Cherries: Insights into Ripeness Specific Diversity, Functional Traits, and Implications for Quality and Safety.</title>
        <authorList>
            <consortium name="RefSeq"/>
            <person name="Tenea G.N."/>
            <person name="Cifuentes V."/>
            <person name="Reyes P."/>
            <person name="Cevallos-Vallejos M."/>
        </authorList>
    </citation>
    <scope>NUCLEOTIDE SEQUENCE [LARGE SCALE GENOMIC DNA]</scope>
</reference>
<protein>
    <recommendedName>
        <fullName evidence="3">Protein FAR1-RELATED SEQUENCE</fullName>
    </recommendedName>
</protein>
<evidence type="ECO:0000313" key="1">
    <source>
        <dbReference type="Proteomes" id="UP001652660"/>
    </source>
</evidence>
<dbReference type="OrthoDB" id="1894539at2759"/>
<dbReference type="RefSeq" id="XP_027122408.1">
    <property type="nucleotide sequence ID" value="XM_027266607.1"/>
</dbReference>
<evidence type="ECO:0008006" key="3">
    <source>
        <dbReference type="Google" id="ProtNLM"/>
    </source>
</evidence>
<organism evidence="1 2">
    <name type="scientific">Coffea arabica</name>
    <name type="common">Arabian coffee</name>
    <dbReference type="NCBI Taxonomy" id="13443"/>
    <lineage>
        <taxon>Eukaryota</taxon>
        <taxon>Viridiplantae</taxon>
        <taxon>Streptophyta</taxon>
        <taxon>Embryophyta</taxon>
        <taxon>Tracheophyta</taxon>
        <taxon>Spermatophyta</taxon>
        <taxon>Magnoliopsida</taxon>
        <taxon>eudicotyledons</taxon>
        <taxon>Gunneridae</taxon>
        <taxon>Pentapetalae</taxon>
        <taxon>asterids</taxon>
        <taxon>lamiids</taxon>
        <taxon>Gentianales</taxon>
        <taxon>Rubiaceae</taxon>
        <taxon>Ixoroideae</taxon>
        <taxon>Gardenieae complex</taxon>
        <taxon>Bertiereae - Coffeeae clade</taxon>
        <taxon>Coffeeae</taxon>
        <taxon>Coffea</taxon>
    </lineage>
</organism>
<dbReference type="AlphaFoldDB" id="A0A6P6X4M8"/>
<evidence type="ECO:0000313" key="2">
    <source>
        <dbReference type="RefSeq" id="XP_027122408.1"/>
    </source>
</evidence>
<sequence length="121" mass="14353">MNCSKLTEDRIPELGTEFISEEDAYKFYNKYAFKMGFSRRKDYLNKDKDGVTTYRRYSYCKESVKRKYEGDVSELESTSVSFDEYMFMGYRLSTDSVSERNNIYGLRLTIDINSTQLHVDE</sequence>
<proteinExistence type="predicted"/>